<dbReference type="Proteomes" id="UP001620626">
    <property type="component" value="Unassembled WGS sequence"/>
</dbReference>
<dbReference type="EMBL" id="JBICBT010001019">
    <property type="protein sequence ID" value="KAL3087494.1"/>
    <property type="molecule type" value="Genomic_DNA"/>
</dbReference>
<dbReference type="GO" id="GO:0005524">
    <property type="term" value="F:ATP binding"/>
    <property type="evidence" value="ECO:0007669"/>
    <property type="project" value="UniProtKB-KW"/>
</dbReference>
<dbReference type="SUPFAM" id="SSF52540">
    <property type="entry name" value="P-loop containing nucleoside triphosphate hydrolases"/>
    <property type="match status" value="1"/>
</dbReference>
<proteinExistence type="predicted"/>
<name>A0ABD2JA58_9BILA</name>
<dbReference type="Gene3D" id="3.40.50.300">
    <property type="entry name" value="P-loop containing nucleotide triphosphate hydrolases"/>
    <property type="match status" value="1"/>
</dbReference>
<dbReference type="PANTHER" id="PTHR43788">
    <property type="entry name" value="DNA2/NAM7 HELICASE FAMILY MEMBER"/>
    <property type="match status" value="1"/>
</dbReference>
<keyword evidence="1" id="KW-0547">Nucleotide-binding</keyword>
<sequence>MLMLDDQPRIVAQQAPPGSGKTFTLAAIVAALLERPDAKFLCMAPLNVAVVKICEELVEALREMVKGNTGISLTESRTICLRAATSEEFWKKIKEKEQKEVRRYQKHARKRPRIAEVVLSIENKRVLCCTLGFAEQIGRLIKDRNMIVLDESGQTPFVQVYSLAVNMKDIPEQLRVGFGFDTVLLNTDSSPGVDKTTLEVNDRSQPEIVNCVFTKIRQWKRKKRAFRQPILVKLGLSLTF</sequence>
<dbReference type="AlphaFoldDB" id="A0ABD2JA58"/>
<evidence type="ECO:0000313" key="6">
    <source>
        <dbReference type="Proteomes" id="UP001620626"/>
    </source>
</evidence>
<comment type="caution">
    <text evidence="5">The sequence shown here is derived from an EMBL/GenBank/DDBJ whole genome shotgun (WGS) entry which is preliminary data.</text>
</comment>
<keyword evidence="6" id="KW-1185">Reference proteome</keyword>
<dbReference type="InterPro" id="IPR050534">
    <property type="entry name" value="Coronavir_polyprotein_1ab"/>
</dbReference>
<dbReference type="GO" id="GO:0016787">
    <property type="term" value="F:hydrolase activity"/>
    <property type="evidence" value="ECO:0007669"/>
    <property type="project" value="UniProtKB-KW"/>
</dbReference>
<keyword evidence="4" id="KW-0067">ATP-binding</keyword>
<protein>
    <recommendedName>
        <fullName evidence="7">DNA2/NAM7 helicase helicase domain-containing protein</fullName>
    </recommendedName>
</protein>
<reference evidence="5 6" key="1">
    <citation type="submission" date="2024-10" db="EMBL/GenBank/DDBJ databases">
        <authorList>
            <person name="Kim D."/>
        </authorList>
    </citation>
    <scope>NUCLEOTIDE SEQUENCE [LARGE SCALE GENOMIC DNA]</scope>
    <source>
        <strain evidence="5">BH-2024</strain>
    </source>
</reference>
<evidence type="ECO:0000313" key="5">
    <source>
        <dbReference type="EMBL" id="KAL3087494.1"/>
    </source>
</evidence>
<gene>
    <name evidence="5" type="ORF">niasHT_025097</name>
</gene>
<evidence type="ECO:0000256" key="1">
    <source>
        <dbReference type="ARBA" id="ARBA00022741"/>
    </source>
</evidence>
<dbReference type="GO" id="GO:0004386">
    <property type="term" value="F:helicase activity"/>
    <property type="evidence" value="ECO:0007669"/>
    <property type="project" value="UniProtKB-KW"/>
</dbReference>
<keyword evidence="3" id="KW-0347">Helicase</keyword>
<dbReference type="PANTHER" id="PTHR43788:SF16">
    <property type="entry name" value="HELICASE WITH ZINC FINGER 2"/>
    <property type="match status" value="1"/>
</dbReference>
<organism evidence="5 6">
    <name type="scientific">Heterodera trifolii</name>
    <dbReference type="NCBI Taxonomy" id="157864"/>
    <lineage>
        <taxon>Eukaryota</taxon>
        <taxon>Metazoa</taxon>
        <taxon>Ecdysozoa</taxon>
        <taxon>Nematoda</taxon>
        <taxon>Chromadorea</taxon>
        <taxon>Rhabditida</taxon>
        <taxon>Tylenchina</taxon>
        <taxon>Tylenchomorpha</taxon>
        <taxon>Tylenchoidea</taxon>
        <taxon>Heteroderidae</taxon>
        <taxon>Heteroderinae</taxon>
        <taxon>Heterodera</taxon>
    </lineage>
</organism>
<keyword evidence="2" id="KW-0378">Hydrolase</keyword>
<dbReference type="InterPro" id="IPR027417">
    <property type="entry name" value="P-loop_NTPase"/>
</dbReference>
<accession>A0ABD2JA58</accession>
<evidence type="ECO:0000256" key="2">
    <source>
        <dbReference type="ARBA" id="ARBA00022801"/>
    </source>
</evidence>
<evidence type="ECO:0008006" key="7">
    <source>
        <dbReference type="Google" id="ProtNLM"/>
    </source>
</evidence>
<evidence type="ECO:0000256" key="4">
    <source>
        <dbReference type="ARBA" id="ARBA00022840"/>
    </source>
</evidence>
<evidence type="ECO:0000256" key="3">
    <source>
        <dbReference type="ARBA" id="ARBA00022806"/>
    </source>
</evidence>